<reference evidence="2" key="1">
    <citation type="journal article" date="2020" name="Nature">
        <title>Giant virus diversity and host interactions through global metagenomics.</title>
        <authorList>
            <person name="Schulz F."/>
            <person name="Roux S."/>
            <person name="Paez-Espino D."/>
            <person name="Jungbluth S."/>
            <person name="Walsh D.A."/>
            <person name="Denef V.J."/>
            <person name="McMahon K.D."/>
            <person name="Konstantinidis K.T."/>
            <person name="Eloe-Fadrosh E.A."/>
            <person name="Kyrpides N.C."/>
            <person name="Woyke T."/>
        </authorList>
    </citation>
    <scope>NUCLEOTIDE SEQUENCE</scope>
    <source>
        <strain evidence="2">GVMAG-M-3300020192-26</strain>
    </source>
</reference>
<accession>A0A6C0C9J6</accession>
<dbReference type="GO" id="GO:0051260">
    <property type="term" value="P:protein homooligomerization"/>
    <property type="evidence" value="ECO:0007669"/>
    <property type="project" value="InterPro"/>
</dbReference>
<dbReference type="SUPFAM" id="SSF54695">
    <property type="entry name" value="POZ domain"/>
    <property type="match status" value="1"/>
</dbReference>
<evidence type="ECO:0000259" key="1">
    <source>
        <dbReference type="Pfam" id="PF02214"/>
    </source>
</evidence>
<dbReference type="AlphaFoldDB" id="A0A6C0C9J6"/>
<feature type="domain" description="Potassium channel tetramerisation-type BTB" evidence="1">
    <location>
        <begin position="25"/>
        <end position="78"/>
    </location>
</feature>
<evidence type="ECO:0000313" key="2">
    <source>
        <dbReference type="EMBL" id="QHT00164.1"/>
    </source>
</evidence>
<dbReference type="EMBL" id="MN739353">
    <property type="protein sequence ID" value="QHT00164.1"/>
    <property type="molecule type" value="Genomic_DNA"/>
</dbReference>
<name>A0A6C0C9J6_9ZZZZ</name>
<protein>
    <recommendedName>
        <fullName evidence="1">Potassium channel tetramerisation-type BTB domain-containing protein</fullName>
    </recommendedName>
</protein>
<organism evidence="2">
    <name type="scientific">viral metagenome</name>
    <dbReference type="NCBI Taxonomy" id="1070528"/>
    <lineage>
        <taxon>unclassified sequences</taxon>
        <taxon>metagenomes</taxon>
        <taxon>organismal metagenomes</taxon>
    </lineage>
</organism>
<proteinExistence type="predicted"/>
<dbReference type="InterPro" id="IPR011333">
    <property type="entry name" value="SKP1/BTB/POZ_sf"/>
</dbReference>
<dbReference type="Gene3D" id="3.30.710.10">
    <property type="entry name" value="Potassium Channel Kv1.1, Chain A"/>
    <property type="match status" value="1"/>
</dbReference>
<sequence length="90" mass="10540">MIIKIVIKNYHYHYYLSIIVTMSTTINVSGKIFKVSRDVICKSEMFCNISSDCVIDNEITIDRSSKLFKHVYAYLLDSKYPYPIKFVTTK</sequence>
<dbReference type="InterPro" id="IPR003131">
    <property type="entry name" value="T1-type_BTB"/>
</dbReference>
<dbReference type="Pfam" id="PF02214">
    <property type="entry name" value="BTB_2"/>
    <property type="match status" value="1"/>
</dbReference>